<evidence type="ECO:0000313" key="8">
    <source>
        <dbReference type="Proteomes" id="UP000766486"/>
    </source>
</evidence>
<feature type="transmembrane region" description="Helical" evidence="5">
    <location>
        <begin position="46"/>
        <end position="65"/>
    </location>
</feature>
<reference evidence="7 8" key="1">
    <citation type="submission" date="2019-06" db="EMBL/GenBank/DDBJ databases">
        <authorList>
            <person name="Broberg M."/>
        </authorList>
    </citation>
    <scope>NUCLEOTIDE SEQUENCE [LARGE SCALE GENOMIC DNA]</scope>
</reference>
<dbReference type="Gene3D" id="1.20.1740.10">
    <property type="entry name" value="Amino acid/polyamine transporter I"/>
    <property type="match status" value="1"/>
</dbReference>
<keyword evidence="8" id="KW-1185">Reference proteome</keyword>
<keyword evidence="3 5" id="KW-1133">Transmembrane helix</keyword>
<sequence>MDEPHKEKPELQTNIRHTSVDVGAHHSQEHHVQTTKRGLKSRHAQMIALGGTIGTGLFVGSSQGLRMGGPVFLLAAYCLITFLVFGIVTATTELSSYLPVPGSSVSYYGSRFVSPSVGFALGWMYWYIFAITVPNNITAASLVVQYWNPPVHPAVWITVFMIIIIALNCFPVSVFGESEFWFASLKVFGIVGLIFMALVLVCGGGPKGDALGFRYWTQPGPINEYIVSSDSGRLVAFISTTTFSVFAFAFAPELLVVTAGEMERPRQNLPKAGKRYFYRLVLFYILGAFFIGLTVPSNHPELLGGASGAGASPWAIGARDAGIRGLDSVINAVILTSSCSAGSSYLYLASRTLHSMALSGIAPAFLKKCTKSGIPYMSVIVNSSFCLLAFLNVSTSGKTVFNWFVNLINTGAFISWISICFIYLRFRKAADVQRLEELPYRSSFQPIMSYISGFILTLLMLVNGFTNFLAGNWNTSNFITAYIGIPICLAFYAGHKISVGRNDPWMYAAEEVDLVTGLGEILADDTPAPVRKGWKNWWRVLFE</sequence>
<dbReference type="PANTHER" id="PTHR43341:SF36">
    <property type="entry name" value="PROLINE-SPECIFIC PERMEASE"/>
    <property type="match status" value="1"/>
</dbReference>
<feature type="transmembrane region" description="Helical" evidence="5">
    <location>
        <begin position="476"/>
        <end position="494"/>
    </location>
</feature>
<dbReference type="PIRSF" id="PIRSF006060">
    <property type="entry name" value="AA_transporter"/>
    <property type="match status" value="1"/>
</dbReference>
<dbReference type="EMBL" id="CABFNS010000698">
    <property type="protein sequence ID" value="VUC23025.1"/>
    <property type="molecule type" value="Genomic_DNA"/>
</dbReference>
<gene>
    <name evidence="7" type="ORF">CLO192961_LOCUS98284</name>
</gene>
<comment type="subcellular location">
    <subcellularLocation>
        <location evidence="1">Membrane</location>
        <topology evidence="1">Multi-pass membrane protein</topology>
    </subcellularLocation>
</comment>
<evidence type="ECO:0000256" key="3">
    <source>
        <dbReference type="ARBA" id="ARBA00022989"/>
    </source>
</evidence>
<name>A0ABY6TWE4_BIOOC</name>
<dbReference type="InterPro" id="IPR050524">
    <property type="entry name" value="APC_YAT"/>
</dbReference>
<feature type="transmembrane region" description="Helical" evidence="5">
    <location>
        <begin position="112"/>
        <end position="133"/>
    </location>
</feature>
<evidence type="ECO:0000259" key="6">
    <source>
        <dbReference type="Pfam" id="PF00324"/>
    </source>
</evidence>
<evidence type="ECO:0000256" key="2">
    <source>
        <dbReference type="ARBA" id="ARBA00022692"/>
    </source>
</evidence>
<feature type="transmembrane region" description="Helical" evidence="5">
    <location>
        <begin position="187"/>
        <end position="206"/>
    </location>
</feature>
<feature type="transmembrane region" description="Helical" evidence="5">
    <location>
        <begin position="447"/>
        <end position="470"/>
    </location>
</feature>
<dbReference type="PANTHER" id="PTHR43341">
    <property type="entry name" value="AMINO ACID PERMEASE"/>
    <property type="match status" value="1"/>
</dbReference>
<protein>
    <recommendedName>
        <fullName evidence="6">Amino acid permease/ SLC12A domain-containing protein</fullName>
    </recommendedName>
</protein>
<organism evidence="7 8">
    <name type="scientific">Bionectria ochroleuca</name>
    <name type="common">Gliocladium roseum</name>
    <dbReference type="NCBI Taxonomy" id="29856"/>
    <lineage>
        <taxon>Eukaryota</taxon>
        <taxon>Fungi</taxon>
        <taxon>Dikarya</taxon>
        <taxon>Ascomycota</taxon>
        <taxon>Pezizomycotina</taxon>
        <taxon>Sordariomycetes</taxon>
        <taxon>Hypocreomycetidae</taxon>
        <taxon>Hypocreales</taxon>
        <taxon>Bionectriaceae</taxon>
        <taxon>Clonostachys</taxon>
    </lineage>
</organism>
<feature type="transmembrane region" description="Helical" evidence="5">
    <location>
        <begin position="153"/>
        <end position="175"/>
    </location>
</feature>
<evidence type="ECO:0000256" key="1">
    <source>
        <dbReference type="ARBA" id="ARBA00004141"/>
    </source>
</evidence>
<dbReference type="Proteomes" id="UP000766486">
    <property type="component" value="Unassembled WGS sequence"/>
</dbReference>
<keyword evidence="2 5" id="KW-0812">Transmembrane</keyword>
<evidence type="ECO:0000256" key="4">
    <source>
        <dbReference type="ARBA" id="ARBA00023136"/>
    </source>
</evidence>
<feature type="transmembrane region" description="Helical" evidence="5">
    <location>
        <begin position="71"/>
        <end position="91"/>
    </location>
</feature>
<dbReference type="InterPro" id="IPR004841">
    <property type="entry name" value="AA-permease/SLC12A_dom"/>
</dbReference>
<feature type="transmembrane region" description="Helical" evidence="5">
    <location>
        <begin position="403"/>
        <end position="426"/>
    </location>
</feature>
<proteinExistence type="predicted"/>
<feature type="domain" description="Amino acid permease/ SLC12A" evidence="6">
    <location>
        <begin position="43"/>
        <end position="502"/>
    </location>
</feature>
<feature type="transmembrane region" description="Helical" evidence="5">
    <location>
        <begin position="234"/>
        <end position="256"/>
    </location>
</feature>
<comment type="caution">
    <text evidence="7">The sequence shown here is derived from an EMBL/GenBank/DDBJ whole genome shotgun (WGS) entry which is preliminary data.</text>
</comment>
<dbReference type="Pfam" id="PF00324">
    <property type="entry name" value="AA_permease"/>
    <property type="match status" value="1"/>
</dbReference>
<evidence type="ECO:0000256" key="5">
    <source>
        <dbReference type="SAM" id="Phobius"/>
    </source>
</evidence>
<evidence type="ECO:0000313" key="7">
    <source>
        <dbReference type="EMBL" id="VUC23025.1"/>
    </source>
</evidence>
<keyword evidence="4 5" id="KW-0472">Membrane</keyword>
<feature type="transmembrane region" description="Helical" evidence="5">
    <location>
        <begin position="276"/>
        <end position="295"/>
    </location>
</feature>
<feature type="transmembrane region" description="Helical" evidence="5">
    <location>
        <begin position="373"/>
        <end position="391"/>
    </location>
</feature>
<accession>A0ABY6TWE4</accession>